<keyword evidence="2" id="KW-0808">Transferase</keyword>
<evidence type="ECO:0000313" key="9">
    <source>
        <dbReference type="EMBL" id="GAE35189.1"/>
    </source>
</evidence>
<name>W4QV26_HALA3</name>
<dbReference type="STRING" id="1236973.JCM9157_2286"/>
<evidence type="ECO:0000256" key="2">
    <source>
        <dbReference type="ARBA" id="ARBA00022679"/>
    </source>
</evidence>
<keyword evidence="6" id="KW-0342">GTP-binding</keyword>
<dbReference type="CDD" id="cd02503">
    <property type="entry name" value="MobA"/>
    <property type="match status" value="1"/>
</dbReference>
<organism evidence="9 10">
    <name type="scientific">Halalkalibacter akibai (strain ATCC 43226 / DSM 21942 / CIP 109018 / JCM 9157 / 1139)</name>
    <name type="common">Bacillus akibai</name>
    <dbReference type="NCBI Taxonomy" id="1236973"/>
    <lineage>
        <taxon>Bacteria</taxon>
        <taxon>Bacillati</taxon>
        <taxon>Bacillota</taxon>
        <taxon>Bacilli</taxon>
        <taxon>Bacillales</taxon>
        <taxon>Bacillaceae</taxon>
        <taxon>Halalkalibacter</taxon>
    </lineage>
</organism>
<dbReference type="InterPro" id="IPR013482">
    <property type="entry name" value="Molybde_CF_guanTrfase"/>
</dbReference>
<evidence type="ECO:0000256" key="3">
    <source>
        <dbReference type="ARBA" id="ARBA00022723"/>
    </source>
</evidence>
<protein>
    <submittedName>
        <fullName evidence="9">Molybdopterin-guanine dinucleotide biosynthesis protein A</fullName>
    </submittedName>
</protein>
<dbReference type="InterPro" id="IPR029044">
    <property type="entry name" value="Nucleotide-diphossugar_trans"/>
</dbReference>
<dbReference type="SUPFAM" id="SSF53448">
    <property type="entry name" value="Nucleotide-diphospho-sugar transferases"/>
    <property type="match status" value="1"/>
</dbReference>
<dbReference type="Proteomes" id="UP000018896">
    <property type="component" value="Unassembled WGS sequence"/>
</dbReference>
<keyword evidence="4" id="KW-0547">Nucleotide-binding</keyword>
<evidence type="ECO:0000259" key="8">
    <source>
        <dbReference type="Pfam" id="PF12804"/>
    </source>
</evidence>
<evidence type="ECO:0000256" key="1">
    <source>
        <dbReference type="ARBA" id="ARBA00022490"/>
    </source>
</evidence>
<keyword evidence="5" id="KW-0460">Magnesium</keyword>
<dbReference type="OrthoDB" id="9788394at2"/>
<accession>W4QV26</accession>
<evidence type="ECO:0000313" key="10">
    <source>
        <dbReference type="Proteomes" id="UP000018896"/>
    </source>
</evidence>
<comment type="caution">
    <text evidence="9">The sequence shown here is derived from an EMBL/GenBank/DDBJ whole genome shotgun (WGS) entry which is preliminary data.</text>
</comment>
<keyword evidence="7" id="KW-0501">Molybdenum cofactor biosynthesis</keyword>
<dbReference type="Pfam" id="PF12804">
    <property type="entry name" value="NTP_transf_3"/>
    <property type="match status" value="1"/>
</dbReference>
<keyword evidence="1" id="KW-0963">Cytoplasm</keyword>
<evidence type="ECO:0000256" key="7">
    <source>
        <dbReference type="ARBA" id="ARBA00023150"/>
    </source>
</evidence>
<evidence type="ECO:0000256" key="5">
    <source>
        <dbReference type="ARBA" id="ARBA00022842"/>
    </source>
</evidence>
<dbReference type="PANTHER" id="PTHR19136">
    <property type="entry name" value="MOLYBDENUM COFACTOR GUANYLYLTRANSFERASE"/>
    <property type="match status" value="1"/>
</dbReference>
<evidence type="ECO:0000256" key="6">
    <source>
        <dbReference type="ARBA" id="ARBA00023134"/>
    </source>
</evidence>
<dbReference type="GO" id="GO:0005525">
    <property type="term" value="F:GTP binding"/>
    <property type="evidence" value="ECO:0007669"/>
    <property type="project" value="UniProtKB-KW"/>
</dbReference>
<dbReference type="RefSeq" id="WP_035664482.1">
    <property type="nucleotide sequence ID" value="NZ_BAUV01000015.1"/>
</dbReference>
<dbReference type="InterPro" id="IPR025877">
    <property type="entry name" value="MobA-like_NTP_Trfase"/>
</dbReference>
<dbReference type="GO" id="GO:0016779">
    <property type="term" value="F:nucleotidyltransferase activity"/>
    <property type="evidence" value="ECO:0007669"/>
    <property type="project" value="TreeGrafter"/>
</dbReference>
<dbReference type="GO" id="GO:0006777">
    <property type="term" value="P:Mo-molybdopterin cofactor biosynthetic process"/>
    <property type="evidence" value="ECO:0007669"/>
    <property type="project" value="UniProtKB-KW"/>
</dbReference>
<proteinExistence type="predicted"/>
<dbReference type="GO" id="GO:0046872">
    <property type="term" value="F:metal ion binding"/>
    <property type="evidence" value="ECO:0007669"/>
    <property type="project" value="UniProtKB-KW"/>
</dbReference>
<feature type="domain" description="MobA-like NTP transferase" evidence="8">
    <location>
        <begin position="21"/>
        <end position="151"/>
    </location>
</feature>
<sequence length="197" mass="22551">MNVTGVIIDCESKKEFDTAGLLKIGEETVIERQINEMKKVCQEIILVTNKPHAYLPVLGSSIRIITDYFKGTGTLSGMHAALALAKNETLWVVTPDMPFLSVKVMTNMLKEMKQSNVQLVVPEWNGHLQLFHGLYDRSCLKITEELVEQEQLGIINLLERIKFKIVRYDELIPFSFRILNKEDYQKALQLIIENQVS</sequence>
<keyword evidence="10" id="KW-1185">Reference proteome</keyword>
<dbReference type="PANTHER" id="PTHR19136:SF81">
    <property type="entry name" value="MOLYBDENUM COFACTOR GUANYLYLTRANSFERASE"/>
    <property type="match status" value="1"/>
</dbReference>
<reference evidence="9 10" key="1">
    <citation type="journal article" date="2014" name="Genome Announc.">
        <title>Draft Genome Sequences of Three Alkaliphilic Bacillus Strains, Bacillus wakoensis JCM 9140T, Bacillus akibai JCM 9157T, and Bacillus hemicellulosilyticus JCM 9152T.</title>
        <authorList>
            <person name="Yuki M."/>
            <person name="Oshima K."/>
            <person name="Suda W."/>
            <person name="Oshida Y."/>
            <person name="Kitamura K."/>
            <person name="Iida T."/>
            <person name="Hattori M."/>
            <person name="Ohkuma M."/>
        </authorList>
    </citation>
    <scope>NUCLEOTIDE SEQUENCE [LARGE SCALE GENOMIC DNA]</scope>
    <source>
        <strain evidence="9 10">JCM 9157</strain>
    </source>
</reference>
<dbReference type="EMBL" id="BAUV01000015">
    <property type="protein sequence ID" value="GAE35189.1"/>
    <property type="molecule type" value="Genomic_DNA"/>
</dbReference>
<dbReference type="eggNOG" id="COG0746">
    <property type="taxonomic scope" value="Bacteria"/>
</dbReference>
<gene>
    <name evidence="9" type="ORF">JCM9157_2286</name>
</gene>
<evidence type="ECO:0000256" key="4">
    <source>
        <dbReference type="ARBA" id="ARBA00022741"/>
    </source>
</evidence>
<keyword evidence="3" id="KW-0479">Metal-binding</keyword>
<dbReference type="Gene3D" id="3.90.550.10">
    <property type="entry name" value="Spore Coat Polysaccharide Biosynthesis Protein SpsA, Chain A"/>
    <property type="match status" value="1"/>
</dbReference>
<dbReference type="AlphaFoldDB" id="W4QV26"/>